<keyword evidence="2" id="KW-1185">Reference proteome</keyword>
<accession>A0A843VHZ3</accession>
<evidence type="ECO:0000313" key="1">
    <source>
        <dbReference type="EMBL" id="MQL94736.1"/>
    </source>
</evidence>
<protein>
    <submittedName>
        <fullName evidence="1">Uncharacterized protein</fullName>
    </submittedName>
</protein>
<sequence length="59" mass="6854">MTIKSAMLYILSLSIDNKVRYYTRCAIDILHVRPRMPLTHKWMGMTKSEVKHTLASCVT</sequence>
<reference evidence="1" key="1">
    <citation type="submission" date="2017-07" db="EMBL/GenBank/DDBJ databases">
        <title>Taro Niue Genome Assembly and Annotation.</title>
        <authorList>
            <person name="Atibalentja N."/>
            <person name="Keating K."/>
            <person name="Fields C.J."/>
        </authorList>
    </citation>
    <scope>NUCLEOTIDE SEQUENCE</scope>
    <source>
        <strain evidence="1">Niue_2</strain>
        <tissue evidence="1">Leaf</tissue>
    </source>
</reference>
<name>A0A843VHZ3_COLES</name>
<organism evidence="1 2">
    <name type="scientific">Colocasia esculenta</name>
    <name type="common">Wild taro</name>
    <name type="synonym">Arum esculentum</name>
    <dbReference type="NCBI Taxonomy" id="4460"/>
    <lineage>
        <taxon>Eukaryota</taxon>
        <taxon>Viridiplantae</taxon>
        <taxon>Streptophyta</taxon>
        <taxon>Embryophyta</taxon>
        <taxon>Tracheophyta</taxon>
        <taxon>Spermatophyta</taxon>
        <taxon>Magnoliopsida</taxon>
        <taxon>Liliopsida</taxon>
        <taxon>Araceae</taxon>
        <taxon>Aroideae</taxon>
        <taxon>Colocasieae</taxon>
        <taxon>Colocasia</taxon>
    </lineage>
</organism>
<dbReference type="EMBL" id="NMUH01001710">
    <property type="protein sequence ID" value="MQL94736.1"/>
    <property type="molecule type" value="Genomic_DNA"/>
</dbReference>
<evidence type="ECO:0000313" key="2">
    <source>
        <dbReference type="Proteomes" id="UP000652761"/>
    </source>
</evidence>
<comment type="caution">
    <text evidence="1">The sequence shown here is derived from an EMBL/GenBank/DDBJ whole genome shotgun (WGS) entry which is preliminary data.</text>
</comment>
<proteinExistence type="predicted"/>
<dbReference type="Proteomes" id="UP000652761">
    <property type="component" value="Unassembled WGS sequence"/>
</dbReference>
<dbReference type="AlphaFoldDB" id="A0A843VHZ3"/>
<gene>
    <name evidence="1" type="ORF">Taro_027395</name>
</gene>